<dbReference type="Pfam" id="PF25758">
    <property type="entry name" value="TPR_IPO11"/>
    <property type="match status" value="2"/>
</dbReference>
<evidence type="ECO:0000256" key="5">
    <source>
        <dbReference type="SAM" id="MobiDB-lite"/>
    </source>
</evidence>
<reference evidence="7 8" key="1">
    <citation type="journal article" date="2019" name="Sci. Rep.">
        <title>Nanopore sequencing improves the draft genome of the human pathogenic amoeba Naegleria fowleri.</title>
        <authorList>
            <person name="Liechti N."/>
            <person name="Schurch N."/>
            <person name="Bruggmann R."/>
            <person name="Wittwer M."/>
        </authorList>
    </citation>
    <scope>NUCLEOTIDE SEQUENCE [LARGE SCALE GENOMIC DNA]</scope>
    <source>
        <strain evidence="7 8">ATCC 30894</strain>
    </source>
</reference>
<dbReference type="VEuPathDB" id="AmoebaDB:NfTy_070870"/>
<comment type="subcellular location">
    <subcellularLocation>
        <location evidence="1">Nucleus</location>
    </subcellularLocation>
</comment>
<evidence type="ECO:0000256" key="3">
    <source>
        <dbReference type="ARBA" id="ARBA00022448"/>
    </source>
</evidence>
<dbReference type="GO" id="GO:0005635">
    <property type="term" value="C:nuclear envelope"/>
    <property type="evidence" value="ECO:0007669"/>
    <property type="project" value="TreeGrafter"/>
</dbReference>
<keyword evidence="8" id="KW-1185">Reference proteome</keyword>
<evidence type="ECO:0000313" key="7">
    <source>
        <dbReference type="EMBL" id="KAF0977519.1"/>
    </source>
</evidence>
<dbReference type="OMA" id="SFHYVFH"/>
<dbReference type="OrthoDB" id="361693at2759"/>
<proteinExistence type="inferred from homology"/>
<name>A0A6A5BX68_NAEFO</name>
<comment type="caution">
    <text evidence="7">The sequence shown here is derived from an EMBL/GenBank/DDBJ whole genome shotgun (WGS) entry which is preliminary data.</text>
</comment>
<dbReference type="GO" id="GO:0005829">
    <property type="term" value="C:cytosol"/>
    <property type="evidence" value="ECO:0007669"/>
    <property type="project" value="TreeGrafter"/>
</dbReference>
<protein>
    <recommendedName>
        <fullName evidence="6">Importin N-terminal domain-containing protein</fullName>
    </recommendedName>
</protein>
<dbReference type="GO" id="GO:0006606">
    <property type="term" value="P:protein import into nucleus"/>
    <property type="evidence" value="ECO:0007669"/>
    <property type="project" value="TreeGrafter"/>
</dbReference>
<keyword evidence="3" id="KW-0813">Transport</keyword>
<dbReference type="AlphaFoldDB" id="A0A6A5BX68"/>
<dbReference type="GO" id="GO:0031267">
    <property type="term" value="F:small GTPase binding"/>
    <property type="evidence" value="ECO:0007669"/>
    <property type="project" value="InterPro"/>
</dbReference>
<dbReference type="EMBL" id="VFQX01000034">
    <property type="protein sequence ID" value="KAF0977519.1"/>
    <property type="molecule type" value="Genomic_DNA"/>
</dbReference>
<dbReference type="InterPro" id="IPR058669">
    <property type="entry name" value="TPR_IPO7/11-like"/>
</dbReference>
<dbReference type="InterPro" id="IPR011989">
    <property type="entry name" value="ARM-like"/>
</dbReference>
<dbReference type="SMART" id="SM00913">
    <property type="entry name" value="IBN_N"/>
    <property type="match status" value="1"/>
</dbReference>
<evidence type="ECO:0000259" key="6">
    <source>
        <dbReference type="PROSITE" id="PS50166"/>
    </source>
</evidence>
<evidence type="ECO:0000313" key="8">
    <source>
        <dbReference type="Proteomes" id="UP000444721"/>
    </source>
</evidence>
<dbReference type="RefSeq" id="XP_044562232.1">
    <property type="nucleotide sequence ID" value="XM_044706824.1"/>
</dbReference>
<dbReference type="PROSITE" id="PS50166">
    <property type="entry name" value="IMPORTIN_B_NT"/>
    <property type="match status" value="1"/>
</dbReference>
<evidence type="ECO:0000256" key="2">
    <source>
        <dbReference type="ARBA" id="ARBA00007991"/>
    </source>
</evidence>
<dbReference type="VEuPathDB" id="AmoebaDB:NF0064070"/>
<dbReference type="InterPro" id="IPR016024">
    <property type="entry name" value="ARM-type_fold"/>
</dbReference>
<dbReference type="PANTHER" id="PTHR10997">
    <property type="entry name" value="IMPORTIN-7, 8, 11"/>
    <property type="match status" value="1"/>
</dbReference>
<organism evidence="7 8">
    <name type="scientific">Naegleria fowleri</name>
    <name type="common">Brain eating amoeba</name>
    <dbReference type="NCBI Taxonomy" id="5763"/>
    <lineage>
        <taxon>Eukaryota</taxon>
        <taxon>Discoba</taxon>
        <taxon>Heterolobosea</taxon>
        <taxon>Tetramitia</taxon>
        <taxon>Eutetramitia</taxon>
        <taxon>Vahlkampfiidae</taxon>
        <taxon>Naegleria</taxon>
    </lineage>
</organism>
<sequence length="1073" mass="123174">MTQRLSRNDLPSLSPNDEHELCEVLRRSLSSVTGEQKSAEKTLLEIEKRNGYLSLLMQIIVNTNVDMDVRYLSSICFKNTVDKYWRPNMDFSISQEEKEYLKQGLLNILLTNTDVVLFNSQFVTQLALATSKISRIDYPSRWTNLISSIGNCIVASTNENIRNRCLVVLKHFVKEQAVRTNLDEGKKAFKQFSSDITPFICQLWFYYANKIYQSGSNIDDLEYKNCLICTRIIWRVAVMGLSAIDKNTTLMEFLTSLLDFISKFYSVRQNMLLSQNTNLELFHKITTLISSFIKVPLRIQAKHSIGFRKHLLSYSMLFSQIMFECDPKAPTTDYKILFRVLTFLKQITDCQHYDESGSPEAKEAFDIIHHQFYTDQVLQNFISCLITKYLTNSPTDLEKWDEDPEEFVKEQELDWSDTTKAASEYFYLAIMGTFENRIAKFVIQFTEKVLNETYGSLEQDKLLLRDSCYSAIGWASYNLYNDIQFSQWYIHMLRKELLPTESFAMDKRYNIIRRKCMWLLGRWVEKFDNLVRKDILSTLVTILINSEDLVMKLTSLITLKIVLSEDTELRAEDFAEFLQPFMSALVQLLDKVEQEDTKLSLLSLICTVVEKMENNILPYCETLVKILPVFWNSVGDSTLVKTQVIAALSKIVKLLEHNSVILYDFLLPLIQYSTDIDQDEHLYFIEEGLDLWHITMQYAPEPTQGLLSLFPNIVKIFDHTLEYVMPNLRLIESYVLLGKSQFLSAYGPQLGSIFLNVLCNTKPKAMYLCSTVIETIFTEFPVEASINFARPVKKMIEIFLNNEEKSDVLTGFLCVFSRLVFFSKNVLYEIFDAILKEGTLREIYMNDHHNGNNNNNNNTSTTTTTTTTTPNAMSVGGVGSSSGQSGAGISAGIGGGHMLLATTKPPPQTQHELLLRFIDAWTDLSDSIVSPFHRKYSTLALLSFYPSTDSEILQRFSTILAISIQVLYDIDEQNELAKRLTGEDEQLSSSTLSPQSPPGTIVTKNEYDRKRQSARNDSLLHMDFYSYLGSKLSEMAQTLGVTEFNAFLQQKVDAVLLAKLHEFEKKSRQHSQH</sequence>
<comment type="similarity">
    <text evidence="2">Belongs to the importin beta family.</text>
</comment>
<dbReference type="Proteomes" id="UP000444721">
    <property type="component" value="Unassembled WGS sequence"/>
</dbReference>
<dbReference type="Gene3D" id="1.25.10.10">
    <property type="entry name" value="Leucine-rich Repeat Variant"/>
    <property type="match status" value="1"/>
</dbReference>
<accession>A0A6A5BX68</accession>
<gene>
    <name evidence="7" type="ORF">FDP41_003511</name>
</gene>
<keyword evidence="4" id="KW-0539">Nucleus</keyword>
<evidence type="ECO:0000256" key="4">
    <source>
        <dbReference type="ARBA" id="ARBA00023242"/>
    </source>
</evidence>
<feature type="region of interest" description="Disordered" evidence="5">
    <location>
        <begin position="980"/>
        <end position="1012"/>
    </location>
</feature>
<dbReference type="InterPro" id="IPR001494">
    <property type="entry name" value="Importin-beta_N"/>
</dbReference>
<dbReference type="VEuPathDB" id="AmoebaDB:FDP41_003511"/>
<dbReference type="PANTHER" id="PTHR10997:SF7">
    <property type="entry name" value="IMPORTIN-11"/>
    <property type="match status" value="1"/>
</dbReference>
<evidence type="ECO:0000256" key="1">
    <source>
        <dbReference type="ARBA" id="ARBA00004123"/>
    </source>
</evidence>
<dbReference type="SUPFAM" id="SSF48371">
    <property type="entry name" value="ARM repeat"/>
    <property type="match status" value="1"/>
</dbReference>
<dbReference type="GeneID" id="68110729"/>
<dbReference type="Pfam" id="PF03810">
    <property type="entry name" value="IBN_N"/>
    <property type="match status" value="1"/>
</dbReference>
<feature type="domain" description="Importin N-terminal" evidence="6">
    <location>
        <begin position="39"/>
        <end position="111"/>
    </location>
</feature>